<organism evidence="1 2">
    <name type="scientific">Meloidogyne enterolobii</name>
    <name type="common">Root-knot nematode worm</name>
    <name type="synonym">Meloidogyne mayaguensis</name>
    <dbReference type="NCBI Taxonomy" id="390850"/>
    <lineage>
        <taxon>Eukaryota</taxon>
        <taxon>Metazoa</taxon>
        <taxon>Ecdysozoa</taxon>
        <taxon>Nematoda</taxon>
        <taxon>Chromadorea</taxon>
        <taxon>Rhabditida</taxon>
        <taxon>Tylenchina</taxon>
        <taxon>Tylenchomorpha</taxon>
        <taxon>Tylenchoidea</taxon>
        <taxon>Meloidogynidae</taxon>
        <taxon>Meloidogyninae</taxon>
        <taxon>Meloidogyne</taxon>
    </lineage>
</organism>
<gene>
    <name evidence="1" type="ORF">MENTE1834_LOCUS12539</name>
</gene>
<protein>
    <submittedName>
        <fullName evidence="1">Uncharacterized protein</fullName>
    </submittedName>
</protein>
<keyword evidence="2" id="KW-1185">Reference proteome</keyword>
<sequence>MASNNFSSNFTSEQTSEKTGKPEQFKSSRREISSLMKEKQPQQLVPTTIQPPILRRNNSLSSLLTSENRQQSNSLKNRSKNNGQNFKNYDSSSICDAGSTSTSHPIIRRNSSSYFQFADELTASRTNKGHNKQFSLNQQYNIPSDMK</sequence>
<dbReference type="EMBL" id="CAVMJV010000013">
    <property type="protein sequence ID" value="CAK5047905.1"/>
    <property type="molecule type" value="Genomic_DNA"/>
</dbReference>
<dbReference type="Proteomes" id="UP001497535">
    <property type="component" value="Unassembled WGS sequence"/>
</dbReference>
<evidence type="ECO:0000313" key="1">
    <source>
        <dbReference type="EMBL" id="CAK5047905.1"/>
    </source>
</evidence>
<proteinExistence type="predicted"/>
<accession>A0ACB0YIG3</accession>
<comment type="caution">
    <text evidence="1">The sequence shown here is derived from an EMBL/GenBank/DDBJ whole genome shotgun (WGS) entry which is preliminary data.</text>
</comment>
<evidence type="ECO:0000313" key="2">
    <source>
        <dbReference type="Proteomes" id="UP001497535"/>
    </source>
</evidence>
<reference evidence="1" key="1">
    <citation type="submission" date="2023-11" db="EMBL/GenBank/DDBJ databases">
        <authorList>
            <person name="Poullet M."/>
        </authorList>
    </citation>
    <scope>NUCLEOTIDE SEQUENCE</scope>
    <source>
        <strain evidence="1">E1834</strain>
    </source>
</reference>
<name>A0ACB0YIG3_MELEN</name>